<accession>A0AAD9K7C0</accession>
<proteinExistence type="predicted"/>
<feature type="domain" description="TIR" evidence="2">
    <location>
        <begin position="67"/>
        <end position="185"/>
    </location>
</feature>
<sequence length="222" mass="24624">MFGSSPEQLSLDSSASLDDSAGGHVIGVSDDGDAGDDVTSQLLSAYLSKHRTPAMAPKLDDQNMYHVFFVYHHNDRDWVMGVQERLQSPAFHFRCCSQEYGVDACSVRSSLVRDETRYAMQRASKTAILLSRDFVSDAWCDAYEAPLLTEDDLATMAGDLLLILLQDCRVPPSLIDLPCVDPRDEDWWTKLLGHLCETGTILISWLWVGITSPSFCGNDHGC</sequence>
<organism evidence="3 4">
    <name type="scientific">Ridgeia piscesae</name>
    <name type="common">Tubeworm</name>
    <dbReference type="NCBI Taxonomy" id="27915"/>
    <lineage>
        <taxon>Eukaryota</taxon>
        <taxon>Metazoa</taxon>
        <taxon>Spiralia</taxon>
        <taxon>Lophotrochozoa</taxon>
        <taxon>Annelida</taxon>
        <taxon>Polychaeta</taxon>
        <taxon>Sedentaria</taxon>
        <taxon>Canalipalpata</taxon>
        <taxon>Sabellida</taxon>
        <taxon>Siboglinidae</taxon>
        <taxon>Ridgeia</taxon>
    </lineage>
</organism>
<dbReference type="EMBL" id="JAODUO010001369">
    <property type="protein sequence ID" value="KAK2165345.1"/>
    <property type="molecule type" value="Genomic_DNA"/>
</dbReference>
<name>A0AAD9K7C0_RIDPI</name>
<evidence type="ECO:0000256" key="1">
    <source>
        <dbReference type="SAM" id="MobiDB-lite"/>
    </source>
</evidence>
<dbReference type="InterPro" id="IPR035897">
    <property type="entry name" value="Toll_tir_struct_dom_sf"/>
</dbReference>
<dbReference type="Proteomes" id="UP001209878">
    <property type="component" value="Unassembled WGS sequence"/>
</dbReference>
<reference evidence="3" key="1">
    <citation type="journal article" date="2023" name="Mol. Biol. Evol.">
        <title>Third-Generation Sequencing Reveals the Adaptive Role of the Epigenome in Three Deep-Sea Polychaetes.</title>
        <authorList>
            <person name="Perez M."/>
            <person name="Aroh O."/>
            <person name="Sun Y."/>
            <person name="Lan Y."/>
            <person name="Juniper S.K."/>
            <person name="Young C.R."/>
            <person name="Angers B."/>
            <person name="Qian P.Y."/>
        </authorList>
    </citation>
    <scope>NUCLEOTIDE SEQUENCE</scope>
    <source>
        <strain evidence="3">R07B-5</strain>
    </source>
</reference>
<evidence type="ECO:0000313" key="3">
    <source>
        <dbReference type="EMBL" id="KAK2165345.1"/>
    </source>
</evidence>
<dbReference type="AlphaFoldDB" id="A0AAD9K7C0"/>
<protein>
    <recommendedName>
        <fullName evidence="2">TIR domain-containing protein</fullName>
    </recommendedName>
</protein>
<dbReference type="SUPFAM" id="SSF52200">
    <property type="entry name" value="Toll/Interleukin receptor TIR domain"/>
    <property type="match status" value="1"/>
</dbReference>
<keyword evidence="4" id="KW-1185">Reference proteome</keyword>
<feature type="region of interest" description="Disordered" evidence="1">
    <location>
        <begin position="1"/>
        <end position="33"/>
    </location>
</feature>
<evidence type="ECO:0000259" key="2">
    <source>
        <dbReference type="Pfam" id="PF13676"/>
    </source>
</evidence>
<feature type="compositionally biased region" description="Low complexity" evidence="1">
    <location>
        <begin position="9"/>
        <end position="20"/>
    </location>
</feature>
<evidence type="ECO:0000313" key="4">
    <source>
        <dbReference type="Proteomes" id="UP001209878"/>
    </source>
</evidence>
<dbReference type="InterPro" id="IPR000157">
    <property type="entry name" value="TIR_dom"/>
</dbReference>
<gene>
    <name evidence="3" type="ORF">NP493_1371g00028</name>
</gene>
<dbReference type="Gene3D" id="3.40.50.10140">
    <property type="entry name" value="Toll/interleukin-1 receptor homology (TIR) domain"/>
    <property type="match status" value="1"/>
</dbReference>
<comment type="caution">
    <text evidence="3">The sequence shown here is derived from an EMBL/GenBank/DDBJ whole genome shotgun (WGS) entry which is preliminary data.</text>
</comment>
<dbReference type="GO" id="GO:0007165">
    <property type="term" value="P:signal transduction"/>
    <property type="evidence" value="ECO:0007669"/>
    <property type="project" value="InterPro"/>
</dbReference>
<dbReference type="Pfam" id="PF13676">
    <property type="entry name" value="TIR_2"/>
    <property type="match status" value="1"/>
</dbReference>